<evidence type="ECO:0000313" key="14">
    <source>
        <dbReference type="EMBL" id="KAK0527745.1"/>
    </source>
</evidence>
<organism evidence="14 15">
    <name type="scientific">Tilletia horrida</name>
    <dbReference type="NCBI Taxonomy" id="155126"/>
    <lineage>
        <taxon>Eukaryota</taxon>
        <taxon>Fungi</taxon>
        <taxon>Dikarya</taxon>
        <taxon>Basidiomycota</taxon>
        <taxon>Ustilaginomycotina</taxon>
        <taxon>Exobasidiomycetes</taxon>
        <taxon>Tilletiales</taxon>
        <taxon>Tilletiaceae</taxon>
        <taxon>Tilletia</taxon>
    </lineage>
</organism>
<comment type="pathway">
    <text evidence="3">Glycan metabolism; N-glycan degradation.</text>
</comment>
<gene>
    <name evidence="14" type="ORF">OC842_004766</name>
</gene>
<evidence type="ECO:0000256" key="6">
    <source>
        <dbReference type="ARBA" id="ARBA00012754"/>
    </source>
</evidence>
<dbReference type="Gene3D" id="2.60.120.260">
    <property type="entry name" value="Galactose-binding domain-like"/>
    <property type="match status" value="1"/>
</dbReference>
<dbReference type="SUPFAM" id="SSF49303">
    <property type="entry name" value="beta-Galactosidase/glucuronidase domain"/>
    <property type="match status" value="2"/>
</dbReference>
<dbReference type="Pfam" id="PF22666">
    <property type="entry name" value="Glyco_hydro_2_N2"/>
    <property type="match status" value="1"/>
</dbReference>
<dbReference type="PANTHER" id="PTHR43730:SF5">
    <property type="entry name" value="BETA-MANNOSIDASE A"/>
    <property type="match status" value="1"/>
</dbReference>
<feature type="domain" description="Beta-mannosidase-like galactose-binding" evidence="13">
    <location>
        <begin position="18"/>
        <end position="206"/>
    </location>
</feature>
<reference evidence="14" key="1">
    <citation type="journal article" date="2023" name="PhytoFront">
        <title>Draft Genome Resources of Seven Strains of Tilletia horrida, Causal Agent of Kernel Smut of Rice.</title>
        <authorList>
            <person name="Khanal S."/>
            <person name="Antony Babu S."/>
            <person name="Zhou X.G."/>
        </authorList>
    </citation>
    <scope>NUCLEOTIDE SEQUENCE</scope>
    <source>
        <strain evidence="14">TX3</strain>
    </source>
</reference>
<protein>
    <recommendedName>
        <fullName evidence="7">Beta-mannosidase A</fullName>
        <ecNumber evidence="6">3.2.1.25</ecNumber>
    </recommendedName>
    <alternativeName>
        <fullName evidence="11">Mannanase A</fullName>
    </alternativeName>
</protein>
<dbReference type="EC" id="3.2.1.25" evidence="6"/>
<keyword evidence="10" id="KW-0326">Glycosidase</keyword>
<dbReference type="GO" id="GO:0006516">
    <property type="term" value="P:glycoprotein catabolic process"/>
    <property type="evidence" value="ECO:0007669"/>
    <property type="project" value="TreeGrafter"/>
</dbReference>
<proteinExistence type="inferred from homology"/>
<dbReference type="InterPro" id="IPR008979">
    <property type="entry name" value="Galactose-bd-like_sf"/>
</dbReference>
<comment type="catalytic activity">
    <reaction evidence="1">
        <text>Hydrolysis of terminal, non-reducing beta-D-mannose residues in beta-D-mannosides.</text>
        <dbReference type="EC" id="3.2.1.25"/>
    </reaction>
</comment>
<evidence type="ECO:0000259" key="13">
    <source>
        <dbReference type="Pfam" id="PF22666"/>
    </source>
</evidence>
<keyword evidence="9" id="KW-0378">Hydrolase</keyword>
<dbReference type="InterPro" id="IPR050887">
    <property type="entry name" value="Beta-mannosidase_GH2"/>
</dbReference>
<dbReference type="PANTHER" id="PTHR43730">
    <property type="entry name" value="BETA-MANNOSIDASE"/>
    <property type="match status" value="1"/>
</dbReference>
<evidence type="ECO:0000313" key="15">
    <source>
        <dbReference type="Proteomes" id="UP001176521"/>
    </source>
</evidence>
<feature type="domain" description="Mannosidase Ig/CBM-like" evidence="12">
    <location>
        <begin position="786"/>
        <end position="838"/>
    </location>
</feature>
<comment type="subcellular location">
    <subcellularLocation>
        <location evidence="2">Secreted</location>
    </subcellularLocation>
</comment>
<dbReference type="InterPro" id="IPR041447">
    <property type="entry name" value="Mannosidase_ig"/>
</dbReference>
<evidence type="ECO:0000256" key="4">
    <source>
        <dbReference type="ARBA" id="ARBA00007483"/>
    </source>
</evidence>
<evidence type="ECO:0000256" key="1">
    <source>
        <dbReference type="ARBA" id="ARBA00000829"/>
    </source>
</evidence>
<dbReference type="Proteomes" id="UP001176521">
    <property type="component" value="Unassembled WGS sequence"/>
</dbReference>
<dbReference type="Gene3D" id="3.20.20.80">
    <property type="entry name" value="Glycosidases"/>
    <property type="match status" value="1"/>
</dbReference>
<evidence type="ECO:0000259" key="12">
    <source>
        <dbReference type="Pfam" id="PF17786"/>
    </source>
</evidence>
<comment type="subunit">
    <text evidence="5">Homodimer.</text>
</comment>
<evidence type="ECO:0000256" key="5">
    <source>
        <dbReference type="ARBA" id="ARBA00011738"/>
    </source>
</evidence>
<sequence>MVACIHPLNKDDDPSLQWRLSNANGSIDIVSATAGRSVHQDLLHAGLIPDPDVGLNEGTTRWVAEEEHWTYSTALNLMPSAAADDEDARFLLHFQSIDTRATISFEGKGPSAQVRTSFETNNAHRRWTFDVSEHMRSQPSTLSIRLHSPIAYAALESQNEPRYPTQIDVPDAPASQQYEFPYRNFIRKPSSDFGWDWGPAYADSGFGRVSLIRFGRGCDVRSASSTKENRKIVSRTAKSASLFLIDTAIDIQSRGDHWVVLATLDLFSARKSSISNATIKTSVEDTGIYCSSVPPSEIHPGMNDDGALSVQCLVPKSAVKLWWPRGVRLPDNRPANPQLYTFAFRLVTPDGETLHWHLRTGFRTITLDQHVYTAQEVASGIAPGSAFNFRINGYPLPLPILGSNLIPFSTLPQSEDEEARKIDYTMKALLASGQNMVRVWGGGRYGSDQLYQQADELGILIWSEFAYACSLYPTYPSFINNVRIEAKEQVRRISRFASHALWAGNNEGELNMLPVARTYANGSIYRHQYELLFDGLLRDVVRAHHPSSAYIPSSTTTGGRIVSGTFVPRYRDFAEGEIHGDGEHYNYNVNQALDTSTYPRSRFVNEFGMHSMADIRSFDSIATGSDDYAFNSTIARSRSKHSPPGNLSYPWPASDGQAQMTAGVEAYFPVPRRRPSGWSRMWNPFTSRAPGSPQSADRSLLAQWAYATQCFQALFVGNQIGFYRLRASAPERNTGSLYWQLNSVWKAATDWASLEVDGRWKVLHYIVARMHAETIAYVHWNQTSQTADVHAISRSWLKSSGDATLTWYDWTGNIHTRRNVSFALGPASSTLLASFDVSRPKLRAGGGQWLHVQLRSRVGMERVGSGDMVRNEHFFTPISLGEAHLRRTKLVLRSLPRQTTPSPHHQHLNLEIERWSLSLQRPFALHHKEITTSAGATTSQTTPKPRQRTLDFEIANLGPGVAPWVVLIHSARLRGWFVAADTDGDIPSNAIWLRPGERRALRFLCYAGGSNDKENGLCPDGVSVEKDVSARSMWDSIEVPR</sequence>
<dbReference type="InterPro" id="IPR054593">
    <property type="entry name" value="Beta-mannosidase-like_N2"/>
</dbReference>
<comment type="similarity">
    <text evidence="4">Belongs to the glycosyl hydrolase 2 family. Beta-mannosidase A subfamily.</text>
</comment>
<comment type="caution">
    <text evidence="14">The sequence shown here is derived from an EMBL/GenBank/DDBJ whole genome shotgun (WGS) entry which is preliminary data.</text>
</comment>
<dbReference type="GO" id="GO:0004567">
    <property type="term" value="F:beta-mannosidase activity"/>
    <property type="evidence" value="ECO:0007669"/>
    <property type="project" value="UniProtKB-EC"/>
</dbReference>
<evidence type="ECO:0000256" key="7">
    <source>
        <dbReference type="ARBA" id="ARBA00021795"/>
    </source>
</evidence>
<dbReference type="SUPFAM" id="SSF51445">
    <property type="entry name" value="(Trans)glycosidases"/>
    <property type="match status" value="1"/>
</dbReference>
<dbReference type="EMBL" id="JAPDMQ010000298">
    <property type="protein sequence ID" value="KAK0527745.1"/>
    <property type="molecule type" value="Genomic_DNA"/>
</dbReference>
<dbReference type="InterPro" id="IPR017853">
    <property type="entry name" value="GH"/>
</dbReference>
<evidence type="ECO:0000256" key="9">
    <source>
        <dbReference type="ARBA" id="ARBA00022801"/>
    </source>
</evidence>
<accession>A0AAN6JJR8</accession>
<name>A0AAN6JJR8_9BASI</name>
<dbReference type="InterPro" id="IPR036156">
    <property type="entry name" value="Beta-gal/glucu_dom_sf"/>
</dbReference>
<keyword evidence="15" id="KW-1185">Reference proteome</keyword>
<dbReference type="GO" id="GO:0005576">
    <property type="term" value="C:extracellular region"/>
    <property type="evidence" value="ECO:0007669"/>
    <property type="project" value="UniProtKB-SubCell"/>
</dbReference>
<dbReference type="SUPFAM" id="SSF49785">
    <property type="entry name" value="Galactose-binding domain-like"/>
    <property type="match status" value="1"/>
</dbReference>
<keyword evidence="8" id="KW-0964">Secreted</keyword>
<evidence type="ECO:0000256" key="11">
    <source>
        <dbReference type="ARBA" id="ARBA00031061"/>
    </source>
</evidence>
<evidence type="ECO:0000256" key="8">
    <source>
        <dbReference type="ARBA" id="ARBA00022525"/>
    </source>
</evidence>
<dbReference type="Gene3D" id="2.60.40.10">
    <property type="entry name" value="Immunoglobulins"/>
    <property type="match status" value="3"/>
</dbReference>
<evidence type="ECO:0000256" key="10">
    <source>
        <dbReference type="ARBA" id="ARBA00023295"/>
    </source>
</evidence>
<evidence type="ECO:0000256" key="3">
    <source>
        <dbReference type="ARBA" id="ARBA00004740"/>
    </source>
</evidence>
<evidence type="ECO:0000256" key="2">
    <source>
        <dbReference type="ARBA" id="ARBA00004613"/>
    </source>
</evidence>
<dbReference type="Pfam" id="PF17786">
    <property type="entry name" value="Mannosidase_ig"/>
    <property type="match status" value="1"/>
</dbReference>
<dbReference type="AlphaFoldDB" id="A0AAN6JJR8"/>
<dbReference type="InterPro" id="IPR013783">
    <property type="entry name" value="Ig-like_fold"/>
</dbReference>